<dbReference type="InterPro" id="IPR036188">
    <property type="entry name" value="FAD/NAD-bd_sf"/>
</dbReference>
<name>A0A8J6N0U3_9DELT</name>
<dbReference type="InterPro" id="IPR050260">
    <property type="entry name" value="FAD-bd_OxRdtase"/>
</dbReference>
<evidence type="ECO:0000313" key="6">
    <source>
        <dbReference type="EMBL" id="MBC8178106.1"/>
    </source>
</evidence>
<dbReference type="InterPro" id="IPR023753">
    <property type="entry name" value="FAD/NAD-binding_dom"/>
</dbReference>
<dbReference type="AlphaFoldDB" id="A0A8J6N0U3"/>
<dbReference type="InterPro" id="IPR016156">
    <property type="entry name" value="FAD/NAD-linked_Rdtase_dimer_sf"/>
</dbReference>
<gene>
    <name evidence="6" type="ORF">H8E19_11935</name>
</gene>
<evidence type="ECO:0000259" key="4">
    <source>
        <dbReference type="Pfam" id="PF07992"/>
    </source>
</evidence>
<sequence length="397" mass="43384">MSNYLIIGNGVAGTTAAENIRKIDKKGNITMVTGEDLPFYYRIRLNEYISGEIEENDLVAKKEKWYRDQNINLELVTRIVGAKDQEKALITENNRTLSYDRLLIATGSHSFIPPIKGSEKKGVFSLRTIKDARDISAYARNIENVVLIGGGLLGLEAGNALRKLGKRVTVVEFFPRLLPRQLDVDGAKRLQGIMEEMGFSFRLGAKTEAITGGDQAGGVLLEDGETLSSEMVIISAGVRPNMELAKDLGLDHDKGIKVDEHLQTNLADIYAAGDVAEFEGMPYGIWPAAMEQGKIAGNNMAGGDMVYEGTVMANTLKVVGVDLASAGNIDAENEFESQVFTDEKIYKKIVIENDQITGCIMLGDTKGFNKMTKAISERVDVSKIKNQILSAGFNFDG</sequence>
<proteinExistence type="predicted"/>
<reference evidence="6 7" key="1">
    <citation type="submission" date="2020-08" db="EMBL/GenBank/DDBJ databases">
        <title>Bridging the membrane lipid divide: bacteria of the FCB group superphylum have the potential to synthesize archaeal ether lipids.</title>
        <authorList>
            <person name="Villanueva L."/>
            <person name="Von Meijenfeldt F.A.B."/>
            <person name="Westbye A.B."/>
            <person name="Yadav S."/>
            <person name="Hopmans E.C."/>
            <person name="Dutilh B.E."/>
            <person name="Sinninghe Damste J.S."/>
        </authorList>
    </citation>
    <scope>NUCLEOTIDE SEQUENCE [LARGE SCALE GENOMIC DNA]</scope>
    <source>
        <strain evidence="6">NIOZ-UU27</strain>
    </source>
</reference>
<comment type="cofactor">
    <cofactor evidence="1">
        <name>FAD</name>
        <dbReference type="ChEBI" id="CHEBI:57692"/>
    </cofactor>
</comment>
<feature type="domain" description="NADH-rubredoxin oxidoreductase C-terminal" evidence="5">
    <location>
        <begin position="313"/>
        <end position="378"/>
    </location>
</feature>
<evidence type="ECO:0000259" key="5">
    <source>
        <dbReference type="Pfam" id="PF18267"/>
    </source>
</evidence>
<comment type="caution">
    <text evidence="6">The sequence shown here is derived from an EMBL/GenBank/DDBJ whole genome shotgun (WGS) entry which is preliminary data.</text>
</comment>
<dbReference type="Pfam" id="PF18267">
    <property type="entry name" value="Rubredoxin_C"/>
    <property type="match status" value="1"/>
</dbReference>
<evidence type="ECO:0000256" key="2">
    <source>
        <dbReference type="ARBA" id="ARBA00022630"/>
    </source>
</evidence>
<dbReference type="GO" id="GO:0016491">
    <property type="term" value="F:oxidoreductase activity"/>
    <property type="evidence" value="ECO:0007669"/>
    <property type="project" value="InterPro"/>
</dbReference>
<evidence type="ECO:0000313" key="7">
    <source>
        <dbReference type="Proteomes" id="UP000650524"/>
    </source>
</evidence>
<dbReference type="PRINTS" id="PR00411">
    <property type="entry name" value="PNDRDTASEI"/>
</dbReference>
<dbReference type="InterPro" id="IPR041575">
    <property type="entry name" value="Rubredoxin_C"/>
</dbReference>
<protein>
    <submittedName>
        <fullName evidence="6">NAD(P)/FAD-dependent oxidoreductase</fullName>
    </submittedName>
</protein>
<dbReference type="Gene3D" id="3.50.50.60">
    <property type="entry name" value="FAD/NAD(P)-binding domain"/>
    <property type="match status" value="2"/>
</dbReference>
<evidence type="ECO:0000256" key="1">
    <source>
        <dbReference type="ARBA" id="ARBA00001974"/>
    </source>
</evidence>
<organism evidence="6 7">
    <name type="scientific">Candidatus Desulfacyla euxinica</name>
    <dbReference type="NCBI Taxonomy" id="2841693"/>
    <lineage>
        <taxon>Bacteria</taxon>
        <taxon>Deltaproteobacteria</taxon>
        <taxon>Candidatus Desulfacyla</taxon>
    </lineage>
</organism>
<accession>A0A8J6N0U3</accession>
<feature type="domain" description="FAD/NAD(P)-binding" evidence="4">
    <location>
        <begin position="3"/>
        <end position="293"/>
    </location>
</feature>
<dbReference type="Proteomes" id="UP000650524">
    <property type="component" value="Unassembled WGS sequence"/>
</dbReference>
<keyword evidence="2" id="KW-0285">Flavoprotein</keyword>
<dbReference type="PANTHER" id="PTHR43429">
    <property type="entry name" value="PYRIDINE NUCLEOTIDE-DISULFIDE OXIDOREDUCTASE DOMAIN-CONTAINING"/>
    <property type="match status" value="1"/>
</dbReference>
<dbReference type="EMBL" id="JACNJD010000255">
    <property type="protein sequence ID" value="MBC8178106.1"/>
    <property type="molecule type" value="Genomic_DNA"/>
</dbReference>
<dbReference type="Gene3D" id="3.30.390.30">
    <property type="match status" value="1"/>
</dbReference>
<dbReference type="PRINTS" id="PR00368">
    <property type="entry name" value="FADPNR"/>
</dbReference>
<evidence type="ECO:0000256" key="3">
    <source>
        <dbReference type="ARBA" id="ARBA00022827"/>
    </source>
</evidence>
<keyword evidence="3" id="KW-0274">FAD</keyword>
<dbReference type="SUPFAM" id="SSF51905">
    <property type="entry name" value="FAD/NAD(P)-binding domain"/>
    <property type="match status" value="1"/>
</dbReference>
<dbReference type="Pfam" id="PF07992">
    <property type="entry name" value="Pyr_redox_2"/>
    <property type="match status" value="1"/>
</dbReference>
<dbReference type="PANTHER" id="PTHR43429:SF3">
    <property type="entry name" value="NITRITE REDUCTASE [NAD(P)H]"/>
    <property type="match status" value="1"/>
</dbReference>